<keyword evidence="3" id="KW-1185">Reference proteome</keyword>
<protein>
    <recommendedName>
        <fullName evidence="4">Carbonic anhydrase</fullName>
    </recommendedName>
</protein>
<reference evidence="2 3" key="1">
    <citation type="submission" date="2009-01" db="EMBL/GenBank/DDBJ databases">
        <title>Complete sequence of Clostridium cellulolyticum H10.</title>
        <authorList>
            <consortium name="US DOE Joint Genome Institute"/>
            <person name="Lucas S."/>
            <person name="Copeland A."/>
            <person name="Lapidus A."/>
            <person name="Glavina del Rio T."/>
            <person name="Dalin E."/>
            <person name="Tice H."/>
            <person name="Bruce D."/>
            <person name="Goodwin L."/>
            <person name="Pitluck S."/>
            <person name="Chertkov O."/>
            <person name="Saunders E."/>
            <person name="Brettin T."/>
            <person name="Detter J.C."/>
            <person name="Han C."/>
            <person name="Larimer F."/>
            <person name="Land M."/>
            <person name="Hauser L."/>
            <person name="Kyrpides N."/>
            <person name="Ivanova N."/>
            <person name="Zhou J."/>
            <person name="Richardson P."/>
        </authorList>
    </citation>
    <scope>NUCLEOTIDE SEQUENCE [LARGE SCALE GENOMIC DNA]</scope>
    <source>
        <strain evidence="3">ATCC 35319 / DSM 5812 / JCM 6584 / H10</strain>
    </source>
</reference>
<sequence length="181" mass="21012">MNGLVRVDSESDIFEKYIGTPIELLFRYHNFAQPFDKFIDAQLLIGMCMDNRKQLKIPNNFAYVLRSGGGNLRHSEFKISYAVAIGGVKCVAIIVHNKCGMVNLFSKKDQFIRGMVENAGWDEKHAEEHFISFAPIFEIENELSFLMREINRLRIIYPKILFSPLYYNLDDNFLYLIADDN</sequence>
<dbReference type="InterPro" id="IPR001765">
    <property type="entry name" value="Carbonic_anhydrase"/>
</dbReference>
<accession>B8I8I6</accession>
<dbReference type="Gene3D" id="3.40.1050.10">
    <property type="entry name" value="Carbonic anhydrase"/>
    <property type="match status" value="1"/>
</dbReference>
<proteinExistence type="inferred from homology"/>
<evidence type="ECO:0000313" key="3">
    <source>
        <dbReference type="Proteomes" id="UP000001349"/>
    </source>
</evidence>
<dbReference type="eggNOG" id="COG0288">
    <property type="taxonomic scope" value="Bacteria"/>
</dbReference>
<dbReference type="Proteomes" id="UP000001349">
    <property type="component" value="Chromosome"/>
</dbReference>
<dbReference type="AlphaFoldDB" id="B8I8I6"/>
<evidence type="ECO:0008006" key="4">
    <source>
        <dbReference type="Google" id="ProtNLM"/>
    </source>
</evidence>
<dbReference type="OrthoDB" id="9792260at2"/>
<dbReference type="InterPro" id="IPR036874">
    <property type="entry name" value="Carbonic_anhydrase_sf"/>
</dbReference>
<dbReference type="KEGG" id="cce:Ccel_0844"/>
<comment type="similarity">
    <text evidence="1">Belongs to the beta-class carbonic anhydrase family.</text>
</comment>
<evidence type="ECO:0000256" key="1">
    <source>
        <dbReference type="ARBA" id="ARBA00006217"/>
    </source>
</evidence>
<organism evidence="2 3">
    <name type="scientific">Ruminiclostridium cellulolyticum (strain ATCC 35319 / DSM 5812 / JCM 6584 / H10)</name>
    <name type="common">Clostridium cellulolyticum</name>
    <dbReference type="NCBI Taxonomy" id="394503"/>
    <lineage>
        <taxon>Bacteria</taxon>
        <taxon>Bacillati</taxon>
        <taxon>Bacillota</taxon>
        <taxon>Clostridia</taxon>
        <taxon>Eubacteriales</taxon>
        <taxon>Oscillospiraceae</taxon>
        <taxon>Ruminiclostridium</taxon>
    </lineage>
</organism>
<dbReference type="SMART" id="SM00947">
    <property type="entry name" value="Pro_CA"/>
    <property type="match status" value="1"/>
</dbReference>
<dbReference type="SUPFAM" id="SSF53056">
    <property type="entry name" value="beta-carbonic anhydrase, cab"/>
    <property type="match status" value="1"/>
</dbReference>
<dbReference type="EMBL" id="CP001348">
    <property type="protein sequence ID" value="ACL75219.1"/>
    <property type="molecule type" value="Genomic_DNA"/>
</dbReference>
<dbReference type="GO" id="GO:0008270">
    <property type="term" value="F:zinc ion binding"/>
    <property type="evidence" value="ECO:0007669"/>
    <property type="project" value="InterPro"/>
</dbReference>
<dbReference type="GO" id="GO:0004089">
    <property type="term" value="F:carbonate dehydratase activity"/>
    <property type="evidence" value="ECO:0007669"/>
    <property type="project" value="InterPro"/>
</dbReference>
<evidence type="ECO:0000313" key="2">
    <source>
        <dbReference type="EMBL" id="ACL75219.1"/>
    </source>
</evidence>
<name>B8I8I6_RUMCH</name>
<gene>
    <name evidence="2" type="ordered locus">Ccel_0844</name>
</gene>
<dbReference type="RefSeq" id="WP_015924379.1">
    <property type="nucleotide sequence ID" value="NC_011898.1"/>
</dbReference>
<dbReference type="STRING" id="394503.Ccel_0844"/>
<dbReference type="HOGENOM" id="CLU_1376219_0_0_9"/>